<evidence type="ECO:0000256" key="1">
    <source>
        <dbReference type="ARBA" id="ARBA00022690"/>
    </source>
</evidence>
<protein>
    <submittedName>
        <fullName evidence="7">TIL domain-containing protein</fullName>
    </submittedName>
</protein>
<sequence>MYKILVAILSAAALIDAEACAPNEEWLECSSACEFTCDDYLNRGCTEDCHPPKCQCIYGYVRNSNGKTCPLNEEWRQCSSCEGTCDNPNPICTLECRSPKCQCKYGYVRNHSTGKCVLANSNQC</sequence>
<proteinExistence type="predicted"/>
<keyword evidence="3" id="KW-1015">Disulfide bond</keyword>
<dbReference type="Pfam" id="PF01826">
    <property type="entry name" value="TIL"/>
    <property type="match status" value="2"/>
</dbReference>
<feature type="chain" id="PRO_5036765507" evidence="4">
    <location>
        <begin position="20"/>
        <end position="124"/>
    </location>
</feature>
<keyword evidence="2" id="KW-0722">Serine protease inhibitor</keyword>
<evidence type="ECO:0000256" key="3">
    <source>
        <dbReference type="ARBA" id="ARBA00023157"/>
    </source>
</evidence>
<dbReference type="Proteomes" id="UP000887540">
    <property type="component" value="Unplaced"/>
</dbReference>
<name>A0A914EJA4_9BILA</name>
<dbReference type="AlphaFoldDB" id="A0A914EJA4"/>
<dbReference type="InterPro" id="IPR002919">
    <property type="entry name" value="TIL_dom"/>
</dbReference>
<evidence type="ECO:0000256" key="2">
    <source>
        <dbReference type="ARBA" id="ARBA00022900"/>
    </source>
</evidence>
<feature type="signal peptide" evidence="4">
    <location>
        <begin position="1"/>
        <end position="19"/>
    </location>
</feature>
<accession>A0A914EJA4</accession>
<evidence type="ECO:0000256" key="4">
    <source>
        <dbReference type="SAM" id="SignalP"/>
    </source>
</evidence>
<dbReference type="Gene3D" id="2.10.25.10">
    <property type="entry name" value="Laminin"/>
    <property type="match status" value="2"/>
</dbReference>
<dbReference type="WBParaSite" id="ACRNAN_scaffold8541.g11142.t1">
    <property type="protein sequence ID" value="ACRNAN_scaffold8541.g11142.t1"/>
    <property type="gene ID" value="ACRNAN_scaffold8541.g11142"/>
</dbReference>
<reference evidence="7" key="1">
    <citation type="submission" date="2022-11" db="UniProtKB">
        <authorList>
            <consortium name="WormBaseParasite"/>
        </authorList>
    </citation>
    <scope>IDENTIFICATION</scope>
</reference>
<feature type="domain" description="TIL" evidence="5">
    <location>
        <begin position="69"/>
        <end position="120"/>
    </location>
</feature>
<dbReference type="PANTHER" id="PTHR23259:SF70">
    <property type="entry name" value="ACCESSORY GLAND PROTEIN ACP62F-RELATED"/>
    <property type="match status" value="1"/>
</dbReference>
<keyword evidence="4" id="KW-0732">Signal</keyword>
<keyword evidence="6" id="KW-1185">Reference proteome</keyword>
<dbReference type="SUPFAM" id="SSF57567">
    <property type="entry name" value="Serine protease inhibitors"/>
    <property type="match status" value="2"/>
</dbReference>
<evidence type="ECO:0000313" key="6">
    <source>
        <dbReference type="Proteomes" id="UP000887540"/>
    </source>
</evidence>
<dbReference type="InterPro" id="IPR036084">
    <property type="entry name" value="Ser_inhib-like_sf"/>
</dbReference>
<keyword evidence="1" id="KW-0646">Protease inhibitor</keyword>
<dbReference type="GO" id="GO:0004867">
    <property type="term" value="F:serine-type endopeptidase inhibitor activity"/>
    <property type="evidence" value="ECO:0007669"/>
    <property type="project" value="UniProtKB-KW"/>
</dbReference>
<dbReference type="CDD" id="cd19941">
    <property type="entry name" value="TIL"/>
    <property type="match status" value="2"/>
</dbReference>
<feature type="domain" description="TIL" evidence="5">
    <location>
        <begin position="20"/>
        <end position="67"/>
    </location>
</feature>
<dbReference type="PANTHER" id="PTHR23259">
    <property type="entry name" value="RIDDLE"/>
    <property type="match status" value="1"/>
</dbReference>
<organism evidence="6 7">
    <name type="scientific">Acrobeloides nanus</name>
    <dbReference type="NCBI Taxonomy" id="290746"/>
    <lineage>
        <taxon>Eukaryota</taxon>
        <taxon>Metazoa</taxon>
        <taxon>Ecdysozoa</taxon>
        <taxon>Nematoda</taxon>
        <taxon>Chromadorea</taxon>
        <taxon>Rhabditida</taxon>
        <taxon>Tylenchina</taxon>
        <taxon>Cephalobomorpha</taxon>
        <taxon>Cephaloboidea</taxon>
        <taxon>Cephalobidae</taxon>
        <taxon>Acrobeloides</taxon>
    </lineage>
</organism>
<evidence type="ECO:0000259" key="5">
    <source>
        <dbReference type="Pfam" id="PF01826"/>
    </source>
</evidence>
<dbReference type="InterPro" id="IPR051368">
    <property type="entry name" value="SerProtInhib-TIL_Domain"/>
</dbReference>
<evidence type="ECO:0000313" key="7">
    <source>
        <dbReference type="WBParaSite" id="ACRNAN_scaffold8541.g11142.t1"/>
    </source>
</evidence>